<dbReference type="InterPro" id="IPR001173">
    <property type="entry name" value="Glyco_trans_2-like"/>
</dbReference>
<dbReference type="Proteomes" id="UP000014151">
    <property type="component" value="Unassembled WGS sequence"/>
</dbReference>
<dbReference type="SUPFAM" id="SSF53448">
    <property type="entry name" value="Nucleotide-diphospho-sugar transferases"/>
    <property type="match status" value="1"/>
</dbReference>
<sequence length="93" mass="10377">MLFSVVIPVYNKEKEIRSTLETVLVQSFTDFEVVLVDDGSSDGSMEVIKGIKDSRIRLFTQKNQGVSAARNAGIRQAVGQYIALLDADDRWEP</sequence>
<dbReference type="Pfam" id="PF00535">
    <property type="entry name" value="Glycos_transf_2"/>
    <property type="match status" value="1"/>
</dbReference>
<dbReference type="HOGENOM" id="CLU_025996_22_3_10"/>
<dbReference type="PANTHER" id="PTHR22916">
    <property type="entry name" value="GLYCOSYLTRANSFERASE"/>
    <property type="match status" value="1"/>
</dbReference>
<name>R9HQH3_PHOVU</name>
<dbReference type="Gene3D" id="3.90.550.10">
    <property type="entry name" value="Spore Coat Polysaccharide Biosynthesis Protein SpsA, Chain A"/>
    <property type="match status" value="1"/>
</dbReference>
<proteinExistence type="predicted"/>
<evidence type="ECO:0000313" key="2">
    <source>
        <dbReference type="EMBL" id="EOS06278.1"/>
    </source>
</evidence>
<feature type="domain" description="Glycosyltransferase 2-like" evidence="1">
    <location>
        <begin position="4"/>
        <end position="93"/>
    </location>
</feature>
<dbReference type="InterPro" id="IPR029044">
    <property type="entry name" value="Nucleotide-diphossugar_trans"/>
</dbReference>
<reference evidence="2 3" key="1">
    <citation type="submission" date="2013-04" db="EMBL/GenBank/DDBJ databases">
        <title>The Genome Sequence of Bacteroides vulgatus dnLKV7.</title>
        <authorList>
            <consortium name="The Broad Institute Genomics Platform"/>
            <consortium name="The Broad Institute Genome Sequencing Center for Infectious Disease"/>
            <person name="Earl A."/>
            <person name="Xavier R."/>
            <person name="Kuhn K."/>
            <person name="Stappenbeck T."/>
            <person name="Walker B."/>
            <person name="Young S."/>
            <person name="Zeng Q."/>
            <person name="Gargeya S."/>
            <person name="Fitzgerald M."/>
            <person name="Haas B."/>
            <person name="Abouelleil A."/>
            <person name="Allen A.W."/>
            <person name="Alvarado L."/>
            <person name="Arachchi H.M."/>
            <person name="Berlin A.M."/>
            <person name="Chapman S.B."/>
            <person name="Gainer-Dewar J."/>
            <person name="Goldberg J."/>
            <person name="Griggs A."/>
            <person name="Gujja S."/>
            <person name="Hansen M."/>
            <person name="Howarth C."/>
            <person name="Imamovic A."/>
            <person name="Ireland A."/>
            <person name="Larimer J."/>
            <person name="McCowan C."/>
            <person name="Murphy C."/>
            <person name="Pearson M."/>
            <person name="Poon T.W."/>
            <person name="Priest M."/>
            <person name="Roberts A."/>
            <person name="Saif S."/>
            <person name="Shea T."/>
            <person name="Sisk P."/>
            <person name="Sykes S."/>
            <person name="Wortman J."/>
            <person name="Nusbaum C."/>
            <person name="Birren B."/>
        </authorList>
    </citation>
    <scope>NUCLEOTIDE SEQUENCE [LARGE SCALE GENOMIC DNA]</scope>
    <source>
        <strain evidence="3">dnLKV7</strain>
    </source>
</reference>
<evidence type="ECO:0000313" key="3">
    <source>
        <dbReference type="Proteomes" id="UP000014151"/>
    </source>
</evidence>
<accession>R9HQH3</accession>
<dbReference type="AlphaFoldDB" id="R9HQH3"/>
<evidence type="ECO:0000259" key="1">
    <source>
        <dbReference type="Pfam" id="PF00535"/>
    </source>
</evidence>
<dbReference type="PANTHER" id="PTHR22916:SF3">
    <property type="entry name" value="UDP-GLCNAC:BETAGAL BETA-1,3-N-ACETYLGLUCOSAMINYLTRANSFERASE-LIKE PROTEIN 1"/>
    <property type="match status" value="1"/>
</dbReference>
<gene>
    <name evidence="2" type="ORF">C800_00235</name>
</gene>
<comment type="caution">
    <text evidence="2">The sequence shown here is derived from an EMBL/GenBank/DDBJ whole genome shotgun (WGS) entry which is preliminary data.</text>
</comment>
<dbReference type="CDD" id="cd00761">
    <property type="entry name" value="Glyco_tranf_GTA_type"/>
    <property type="match status" value="1"/>
</dbReference>
<organism evidence="2 3">
    <name type="scientific">Phocaeicola vulgatus dnLKV7</name>
    <dbReference type="NCBI Taxonomy" id="1235786"/>
    <lineage>
        <taxon>Bacteria</taxon>
        <taxon>Pseudomonadati</taxon>
        <taxon>Bacteroidota</taxon>
        <taxon>Bacteroidia</taxon>
        <taxon>Bacteroidales</taxon>
        <taxon>Bacteroidaceae</taxon>
        <taxon>Phocaeicola</taxon>
    </lineage>
</organism>
<protein>
    <recommendedName>
        <fullName evidence="1">Glycosyltransferase 2-like domain-containing protein</fullName>
    </recommendedName>
</protein>
<dbReference type="EMBL" id="ASSN01000002">
    <property type="protein sequence ID" value="EOS06278.1"/>
    <property type="molecule type" value="Genomic_DNA"/>
</dbReference>
<dbReference type="RefSeq" id="WP_016270061.1">
    <property type="nucleotide sequence ID" value="NZ_KE159465.1"/>
</dbReference>
<dbReference type="GO" id="GO:0016758">
    <property type="term" value="F:hexosyltransferase activity"/>
    <property type="evidence" value="ECO:0007669"/>
    <property type="project" value="UniProtKB-ARBA"/>
</dbReference>
<dbReference type="PATRIC" id="fig|1235786.3.peg.251"/>